<keyword evidence="1" id="KW-0808">Transferase</keyword>
<evidence type="ECO:0000256" key="3">
    <source>
        <dbReference type="ARBA" id="ARBA00022777"/>
    </source>
</evidence>
<dbReference type="Gene3D" id="1.10.510.10">
    <property type="entry name" value="Transferase(Phosphotransferase) domain 1"/>
    <property type="match status" value="1"/>
</dbReference>
<dbReference type="EMBL" id="CP039704">
    <property type="protein sequence ID" value="QCI78841.1"/>
    <property type="molecule type" value="Genomic_DNA"/>
</dbReference>
<dbReference type="CDD" id="cd14014">
    <property type="entry name" value="STKc_PknB_like"/>
    <property type="match status" value="1"/>
</dbReference>
<keyword evidence="9" id="KW-1185">Reference proteome</keyword>
<dbReference type="Gene3D" id="3.30.200.20">
    <property type="entry name" value="Phosphorylase Kinase, domain 1"/>
    <property type="match status" value="1"/>
</dbReference>
<protein>
    <submittedName>
        <fullName evidence="8">Serine/threonine protein kinase</fullName>
    </submittedName>
</protein>
<dbReference type="InterPro" id="IPR011009">
    <property type="entry name" value="Kinase-like_dom_sf"/>
</dbReference>
<keyword evidence="2" id="KW-0547">Nucleotide-binding</keyword>
<dbReference type="RefSeq" id="WP_222873612.1">
    <property type="nucleotide sequence ID" value="NZ_CP039704.1"/>
</dbReference>
<evidence type="ECO:0000313" key="9">
    <source>
        <dbReference type="Proteomes" id="UP000298714"/>
    </source>
</evidence>
<dbReference type="SUPFAM" id="SSF56112">
    <property type="entry name" value="Protein kinase-like (PK-like)"/>
    <property type="match status" value="1"/>
</dbReference>
<organism evidence="8 9">
    <name type="scientific">Hankyongella ginsenosidimutans</name>
    <dbReference type="NCBI Taxonomy" id="1763828"/>
    <lineage>
        <taxon>Bacteria</taxon>
        <taxon>Pseudomonadati</taxon>
        <taxon>Pseudomonadota</taxon>
        <taxon>Alphaproteobacteria</taxon>
        <taxon>Sphingomonadales</taxon>
        <taxon>Sphingomonadaceae</taxon>
        <taxon>Hankyongella</taxon>
    </lineage>
</organism>
<keyword evidence="8" id="KW-0723">Serine/threonine-protein kinase</keyword>
<reference evidence="9" key="1">
    <citation type="submission" date="2019-04" db="EMBL/GenBank/DDBJ databases">
        <title>Complete genome sequence of Sphingomonas sp. W1-2-3.</title>
        <authorList>
            <person name="Im W.T."/>
        </authorList>
    </citation>
    <scope>NUCLEOTIDE SEQUENCE [LARGE SCALE GENOMIC DNA]</scope>
    <source>
        <strain evidence="9">W1-2-3</strain>
    </source>
</reference>
<evidence type="ECO:0000313" key="8">
    <source>
        <dbReference type="EMBL" id="QCI78841.1"/>
    </source>
</evidence>
<dbReference type="GO" id="GO:0005524">
    <property type="term" value="F:ATP binding"/>
    <property type="evidence" value="ECO:0007669"/>
    <property type="project" value="UniProtKB-KW"/>
</dbReference>
<keyword evidence="4" id="KW-0067">ATP-binding</keyword>
<gene>
    <name evidence="8" type="ORF">E6W36_02160</name>
</gene>
<evidence type="ECO:0000259" key="7">
    <source>
        <dbReference type="PROSITE" id="PS50011"/>
    </source>
</evidence>
<dbReference type="PROSITE" id="PS50011">
    <property type="entry name" value="PROTEIN_KINASE_DOM"/>
    <property type="match status" value="1"/>
</dbReference>
<evidence type="ECO:0000256" key="1">
    <source>
        <dbReference type="ARBA" id="ARBA00022679"/>
    </source>
</evidence>
<dbReference type="KEGG" id="hgn:E6W36_02160"/>
<feature type="domain" description="Protein kinase" evidence="7">
    <location>
        <begin position="1"/>
        <end position="252"/>
    </location>
</feature>
<keyword evidence="3 8" id="KW-0418">Kinase</keyword>
<dbReference type="Pfam" id="PF00069">
    <property type="entry name" value="Pkinase"/>
    <property type="match status" value="1"/>
</dbReference>
<accession>A0A4D7C1D3</accession>
<name>A0A4D7C1D3_9SPHN</name>
<dbReference type="PANTHER" id="PTHR43289:SF34">
    <property type="entry name" value="SERINE_THREONINE-PROTEIN KINASE YBDM-RELATED"/>
    <property type="match status" value="1"/>
</dbReference>
<dbReference type="SMART" id="SM00220">
    <property type="entry name" value="S_TKc"/>
    <property type="match status" value="1"/>
</dbReference>
<feature type="region of interest" description="Disordered" evidence="5">
    <location>
        <begin position="143"/>
        <end position="162"/>
    </location>
</feature>
<keyword evidence="6" id="KW-0472">Membrane</keyword>
<evidence type="ECO:0000256" key="5">
    <source>
        <dbReference type="SAM" id="MobiDB-lite"/>
    </source>
</evidence>
<dbReference type="PANTHER" id="PTHR43289">
    <property type="entry name" value="MITOGEN-ACTIVATED PROTEIN KINASE KINASE KINASE 20-RELATED"/>
    <property type="match status" value="1"/>
</dbReference>
<keyword evidence="6" id="KW-1133">Transmembrane helix</keyword>
<dbReference type="InterPro" id="IPR008271">
    <property type="entry name" value="Ser/Thr_kinase_AS"/>
</dbReference>
<dbReference type="GO" id="GO:0004674">
    <property type="term" value="F:protein serine/threonine kinase activity"/>
    <property type="evidence" value="ECO:0007669"/>
    <property type="project" value="UniProtKB-KW"/>
</dbReference>
<keyword evidence="6" id="KW-0812">Transmembrane</keyword>
<proteinExistence type="predicted"/>
<evidence type="ECO:0000256" key="4">
    <source>
        <dbReference type="ARBA" id="ARBA00022840"/>
    </source>
</evidence>
<evidence type="ECO:0000256" key="2">
    <source>
        <dbReference type="ARBA" id="ARBA00022741"/>
    </source>
</evidence>
<dbReference type="InterPro" id="IPR000719">
    <property type="entry name" value="Prot_kinase_dom"/>
</dbReference>
<sequence length="526" mass="57742">MGEVWLSRRDDGLYEQLVAIKLIRVALSARALDAFAAERRILAQLEHPNIARLIDGGVAPDGRPYLVMEYFEGQPIDAAAATMPVDAKVKLLLKAADAVQFAHSRRVVHADIKPSNLLVDAQGRVKLLDFGIARLLDREGETSRAAAPMTPGFASPERQSGAPPSVSDDVFALGVVLRLVLGAGVDADLQAIVAKASAQEARYASVGALIADLERWRDRLPVSAQRDTLFYRARKFVQRHRAGAVVTLAAFLAVSAAGLVAQRNYLVAARERAEAQHRFDDARGIARYLLFEHMDRLERLPNSLKDRAEVANVAQHYLDRLSSAERAGPDVRLEAATGLWRLAQHQGGFNRPNLHLPAAAETNLQRAELIAADLTGAPARLLLANIRIERALIAASLDGDAGRAREILDSAKPLIAATAQRDPAIRSRWLLADAAVSIWRGDYARALAATADGLRLRRRARRAPPRCRRRHCWTCARKPPSTAASWTWRKACTGARWRCWRRRIVAGRISSCSIGWRGRAGISARP</sequence>
<dbReference type="PROSITE" id="PS00108">
    <property type="entry name" value="PROTEIN_KINASE_ST"/>
    <property type="match status" value="1"/>
</dbReference>
<dbReference type="Proteomes" id="UP000298714">
    <property type="component" value="Chromosome"/>
</dbReference>
<dbReference type="AlphaFoldDB" id="A0A4D7C1D3"/>
<feature type="transmembrane region" description="Helical" evidence="6">
    <location>
        <begin position="242"/>
        <end position="261"/>
    </location>
</feature>
<evidence type="ECO:0000256" key="6">
    <source>
        <dbReference type="SAM" id="Phobius"/>
    </source>
</evidence>